<protein>
    <recommendedName>
        <fullName evidence="3">RiboL-PSP-HEPN domain-containing protein</fullName>
    </recommendedName>
</protein>
<sequence>MALNQQFKDLCARWREKANRYETGNDSNISDILDKFFSLYVVYNALYSQAYFYLQRQSRNRGGDAYKPKKTFPDKKAATNYILDIIGSNKFVDILENNETTMSALTQLRTVMDRNSSIHFSICIDRESGNTKPESDKNLLKLLNGRDPLQKGIAILTVIYEIRCNMFHGRKGVEPIQKALLLPIITILEKVVDELYKTLSEVS</sequence>
<reference evidence="1 2" key="1">
    <citation type="submission" date="2023-12" db="EMBL/GenBank/DDBJ databases">
        <title>Baltic Sea Cyanobacteria.</title>
        <authorList>
            <person name="Delbaje E."/>
            <person name="Fewer D.P."/>
            <person name="Shishido T.K."/>
        </authorList>
    </citation>
    <scope>NUCLEOTIDE SEQUENCE [LARGE SCALE GENOMIC DNA]</scope>
    <source>
        <strain evidence="1 2">UHCC 0370</strain>
    </source>
</reference>
<evidence type="ECO:0000313" key="2">
    <source>
        <dbReference type="Proteomes" id="UP001301388"/>
    </source>
</evidence>
<name>A0ABU5TE13_9CYAN</name>
<comment type="caution">
    <text evidence="1">The sequence shown here is derived from an EMBL/GenBank/DDBJ whole genome shotgun (WGS) entry which is preliminary data.</text>
</comment>
<gene>
    <name evidence="1" type="ORF">VB774_01930</name>
</gene>
<evidence type="ECO:0008006" key="3">
    <source>
        <dbReference type="Google" id="ProtNLM"/>
    </source>
</evidence>
<accession>A0ABU5TE13</accession>
<evidence type="ECO:0000313" key="1">
    <source>
        <dbReference type="EMBL" id="MEA5476367.1"/>
    </source>
</evidence>
<keyword evidence="2" id="KW-1185">Reference proteome</keyword>
<proteinExistence type="predicted"/>
<dbReference type="RefSeq" id="WP_323259402.1">
    <property type="nucleotide sequence ID" value="NZ_JAYGIE010000004.1"/>
</dbReference>
<dbReference type="Proteomes" id="UP001301388">
    <property type="component" value="Unassembled WGS sequence"/>
</dbReference>
<dbReference type="EMBL" id="JAYGIE010000004">
    <property type="protein sequence ID" value="MEA5476367.1"/>
    <property type="molecule type" value="Genomic_DNA"/>
</dbReference>
<organism evidence="1 2">
    <name type="scientific">Pseudanabaena galeata UHCC 0370</name>
    <dbReference type="NCBI Taxonomy" id="3110310"/>
    <lineage>
        <taxon>Bacteria</taxon>
        <taxon>Bacillati</taxon>
        <taxon>Cyanobacteriota</taxon>
        <taxon>Cyanophyceae</taxon>
        <taxon>Pseudanabaenales</taxon>
        <taxon>Pseudanabaenaceae</taxon>
        <taxon>Pseudanabaena</taxon>
    </lineage>
</organism>